<dbReference type="GO" id="GO:0006629">
    <property type="term" value="P:lipid metabolic process"/>
    <property type="evidence" value="ECO:0007669"/>
    <property type="project" value="UniProtKB-KW"/>
</dbReference>
<dbReference type="InterPro" id="IPR029069">
    <property type="entry name" value="HotDog_dom_sf"/>
</dbReference>
<dbReference type="SUPFAM" id="SSF54637">
    <property type="entry name" value="Thioesterase/thiol ester dehydrase-isomerase"/>
    <property type="match status" value="1"/>
</dbReference>
<dbReference type="GO" id="GO:0005634">
    <property type="term" value="C:nucleus"/>
    <property type="evidence" value="ECO:0007669"/>
    <property type="project" value="UniProtKB-SubCell"/>
</dbReference>
<evidence type="ECO:0000256" key="23">
    <source>
        <dbReference type="ARBA" id="ARBA00058205"/>
    </source>
</evidence>
<proteinExistence type="inferred from homology"/>
<comment type="catalytic activity">
    <reaction evidence="14">
        <text>(9Z)-octadecenoyl-CoA + H2O = (9Z)-octadecenoate + CoA + H(+)</text>
        <dbReference type="Rhea" id="RHEA:40139"/>
        <dbReference type="ChEBI" id="CHEBI:15377"/>
        <dbReference type="ChEBI" id="CHEBI:15378"/>
        <dbReference type="ChEBI" id="CHEBI:30823"/>
        <dbReference type="ChEBI" id="CHEBI:57287"/>
        <dbReference type="ChEBI" id="CHEBI:57387"/>
    </reaction>
    <physiologicalReaction direction="left-to-right" evidence="14">
        <dbReference type="Rhea" id="RHEA:40140"/>
    </physiologicalReaction>
</comment>
<comment type="subunit">
    <text evidence="24">Homotetramer. Interacts with PCTP.</text>
</comment>
<comment type="catalytic activity">
    <reaction evidence="1">
        <text>butanoyl-CoA + H2O = butanoate + CoA + H(+)</text>
        <dbReference type="Rhea" id="RHEA:40111"/>
        <dbReference type="ChEBI" id="CHEBI:15377"/>
        <dbReference type="ChEBI" id="CHEBI:15378"/>
        <dbReference type="ChEBI" id="CHEBI:17968"/>
        <dbReference type="ChEBI" id="CHEBI:57287"/>
        <dbReference type="ChEBI" id="CHEBI:57371"/>
    </reaction>
    <physiologicalReaction direction="left-to-right" evidence="1">
        <dbReference type="Rhea" id="RHEA:40112"/>
    </physiologicalReaction>
</comment>
<evidence type="ECO:0000256" key="11">
    <source>
        <dbReference type="ARBA" id="ARBA00023128"/>
    </source>
</evidence>
<accession>A0A5F8HCZ3</accession>
<evidence type="ECO:0000256" key="8">
    <source>
        <dbReference type="ARBA" id="ARBA00022801"/>
    </source>
</evidence>
<dbReference type="FunCoup" id="A0A5F8HCZ3">
    <property type="interactions" value="1371"/>
</dbReference>
<evidence type="ECO:0000256" key="3">
    <source>
        <dbReference type="ARBA" id="ARBA00004173"/>
    </source>
</evidence>
<dbReference type="InterPro" id="IPR003736">
    <property type="entry name" value="PAAI_dom"/>
</dbReference>
<evidence type="ECO:0000256" key="18">
    <source>
        <dbReference type="ARBA" id="ARBA00047969"/>
    </source>
</evidence>
<comment type="catalytic activity">
    <reaction evidence="18">
        <text>decanoyl-CoA + H2O = decanoate + CoA + H(+)</text>
        <dbReference type="Rhea" id="RHEA:40059"/>
        <dbReference type="ChEBI" id="CHEBI:15377"/>
        <dbReference type="ChEBI" id="CHEBI:15378"/>
        <dbReference type="ChEBI" id="CHEBI:27689"/>
        <dbReference type="ChEBI" id="CHEBI:57287"/>
        <dbReference type="ChEBI" id="CHEBI:61430"/>
    </reaction>
    <physiologicalReaction direction="left-to-right" evidence="18">
        <dbReference type="Rhea" id="RHEA:40060"/>
    </physiologicalReaction>
</comment>
<comment type="catalytic activity">
    <reaction evidence="20">
        <text>tetradecanoyl-CoA + H2O = tetradecanoate + CoA + H(+)</text>
        <dbReference type="Rhea" id="RHEA:40119"/>
        <dbReference type="ChEBI" id="CHEBI:15377"/>
        <dbReference type="ChEBI" id="CHEBI:15378"/>
        <dbReference type="ChEBI" id="CHEBI:30807"/>
        <dbReference type="ChEBI" id="CHEBI:57287"/>
        <dbReference type="ChEBI" id="CHEBI:57385"/>
    </reaction>
    <physiologicalReaction direction="left-to-right" evidence="20">
        <dbReference type="Rhea" id="RHEA:40120"/>
    </physiologicalReaction>
</comment>
<evidence type="ECO:0000259" key="29">
    <source>
        <dbReference type="Pfam" id="PF03061"/>
    </source>
</evidence>
<dbReference type="NCBIfam" id="TIGR00369">
    <property type="entry name" value="unchar_dom_1"/>
    <property type="match status" value="1"/>
</dbReference>
<evidence type="ECO:0000256" key="21">
    <source>
        <dbReference type="ARBA" id="ARBA00050199"/>
    </source>
</evidence>
<keyword evidence="12" id="KW-0206">Cytoskeleton</keyword>
<organism evidence="30 31">
    <name type="scientific">Monodelphis domestica</name>
    <name type="common">Gray short-tailed opossum</name>
    <dbReference type="NCBI Taxonomy" id="13616"/>
    <lineage>
        <taxon>Eukaryota</taxon>
        <taxon>Metazoa</taxon>
        <taxon>Chordata</taxon>
        <taxon>Craniata</taxon>
        <taxon>Vertebrata</taxon>
        <taxon>Euteleostomi</taxon>
        <taxon>Mammalia</taxon>
        <taxon>Metatheria</taxon>
        <taxon>Didelphimorphia</taxon>
        <taxon>Didelphidae</taxon>
        <taxon>Monodelphis</taxon>
    </lineage>
</organism>
<comment type="subcellular location">
    <subcellularLocation>
        <location evidence="4">Cytoplasm</location>
        <location evidence="4">Cytoskeleton</location>
        <location evidence="4">Spindle</location>
    </subcellularLocation>
    <subcellularLocation>
        <location evidence="5">Cytoplasm</location>
        <location evidence="5">Cytosol</location>
    </subcellularLocation>
    <subcellularLocation>
        <location evidence="3">Mitochondrion</location>
    </subcellularLocation>
    <subcellularLocation>
        <location evidence="2">Nucleus</location>
    </subcellularLocation>
</comment>
<evidence type="ECO:0000256" key="20">
    <source>
        <dbReference type="ARBA" id="ARBA00048180"/>
    </source>
</evidence>
<protein>
    <recommendedName>
        <fullName evidence="25">Acyl-coenzyme A thioesterase 13</fullName>
        <ecNumber evidence="15">3.1.2.2</ecNumber>
    </recommendedName>
    <alternativeName>
        <fullName evidence="27">Hotdog-fold thioesterase superfamily member 2</fullName>
    </alternativeName>
    <alternativeName>
        <fullName evidence="26">Palmitoyl-CoA hydrolase</fullName>
    </alternativeName>
    <alternativeName>
        <fullName evidence="28">Thioesterase superfamily member 2</fullName>
    </alternativeName>
</protein>
<sequence length="145" mass="15590">MRLAMGPQTLQNLQQLLKAILDTRCFDRVLEKVTLLSASPGKVVCEMKVEEEHTNKLGTLHGGLTATLVDVISTIAFINTERGAAGVSVDMNITYLSPAKLGEEILITAHVLKQGKTLGFASVDLTNKITGKLVAQGRHTKHLGS</sequence>
<dbReference type="CTD" id="55856"/>
<dbReference type="STRING" id="13616.ENSMODP00000057683"/>
<dbReference type="GO" id="GO:0005739">
    <property type="term" value="C:mitochondrion"/>
    <property type="evidence" value="ECO:0007669"/>
    <property type="project" value="UniProtKB-SubCell"/>
</dbReference>
<dbReference type="EC" id="3.1.2.2" evidence="15"/>
<evidence type="ECO:0000256" key="19">
    <source>
        <dbReference type="ARBA" id="ARBA00048074"/>
    </source>
</evidence>
<comment type="catalytic activity">
    <reaction evidence="22">
        <text>a fatty acyl-CoA + H2O = a fatty acid + CoA + H(+)</text>
        <dbReference type="Rhea" id="RHEA:16781"/>
        <dbReference type="ChEBI" id="CHEBI:15377"/>
        <dbReference type="ChEBI" id="CHEBI:15378"/>
        <dbReference type="ChEBI" id="CHEBI:28868"/>
        <dbReference type="ChEBI" id="CHEBI:57287"/>
        <dbReference type="ChEBI" id="CHEBI:77636"/>
    </reaction>
    <physiologicalReaction direction="left-to-right" evidence="22">
        <dbReference type="Rhea" id="RHEA:16782"/>
    </physiologicalReaction>
</comment>
<keyword evidence="8" id="KW-0378">Hydrolase</keyword>
<evidence type="ECO:0000256" key="27">
    <source>
        <dbReference type="ARBA" id="ARBA00081533"/>
    </source>
</evidence>
<evidence type="ECO:0000256" key="22">
    <source>
        <dbReference type="ARBA" id="ARBA00052976"/>
    </source>
</evidence>
<dbReference type="Bgee" id="ENSMODG00000048054">
    <property type="expression patterns" value="Expressed in skeletal muscle tissue and 20 other cell types or tissues"/>
</dbReference>
<keyword evidence="10" id="KW-0443">Lipid metabolism</keyword>
<comment type="catalytic activity">
    <reaction evidence="21">
        <text>hexanoyl-CoA + H2O = hexanoate + CoA + H(+)</text>
        <dbReference type="Rhea" id="RHEA:40115"/>
        <dbReference type="ChEBI" id="CHEBI:15377"/>
        <dbReference type="ChEBI" id="CHEBI:15378"/>
        <dbReference type="ChEBI" id="CHEBI:17120"/>
        <dbReference type="ChEBI" id="CHEBI:57287"/>
        <dbReference type="ChEBI" id="CHEBI:62620"/>
    </reaction>
    <physiologicalReaction direction="left-to-right" evidence="21">
        <dbReference type="Rhea" id="RHEA:40116"/>
    </physiologicalReaction>
</comment>
<comment type="function">
    <text evidence="23">Catalyzes the hydrolysis of acyl-CoAs into free fatty acids and coenzyme A (CoASH), regulating their respective intracellular levels. Has acyl-CoA thioesterase activity towards medium (C12) and long-chain (C18) fatty acyl-CoA substrates. Can also hydrolyze 3-hydroxyphenylacetyl-CoA and 3,4-dihydroxyphenylacetyl-CoA (in vitro). May play a role in controlling adaptive thermogenesis.</text>
</comment>
<dbReference type="Ensembl" id="ENSMODT00000085391.1">
    <property type="protein sequence ID" value="ENSMODP00000057683.1"/>
    <property type="gene ID" value="ENSMODG00000048054.1"/>
</dbReference>
<evidence type="ECO:0000313" key="30">
    <source>
        <dbReference type="Ensembl" id="ENSMODP00000057683.1"/>
    </source>
</evidence>
<evidence type="ECO:0000256" key="28">
    <source>
        <dbReference type="ARBA" id="ARBA00083956"/>
    </source>
</evidence>
<dbReference type="Pfam" id="PF03061">
    <property type="entry name" value="4HBT"/>
    <property type="match status" value="1"/>
</dbReference>
<evidence type="ECO:0000256" key="7">
    <source>
        <dbReference type="ARBA" id="ARBA00022490"/>
    </source>
</evidence>
<evidence type="ECO:0000256" key="6">
    <source>
        <dbReference type="ARBA" id="ARBA00008324"/>
    </source>
</evidence>
<dbReference type="GeneTree" id="ENSGT00390000013934"/>
<evidence type="ECO:0000256" key="14">
    <source>
        <dbReference type="ARBA" id="ARBA00037002"/>
    </source>
</evidence>
<evidence type="ECO:0000256" key="25">
    <source>
        <dbReference type="ARBA" id="ARBA00067273"/>
    </source>
</evidence>
<dbReference type="CDD" id="cd03443">
    <property type="entry name" value="PaaI_thioesterase"/>
    <property type="match status" value="1"/>
</dbReference>
<evidence type="ECO:0000256" key="24">
    <source>
        <dbReference type="ARBA" id="ARBA00064709"/>
    </source>
</evidence>
<evidence type="ECO:0000256" key="13">
    <source>
        <dbReference type="ARBA" id="ARBA00023242"/>
    </source>
</evidence>
<keyword evidence="9" id="KW-0007">Acetylation</keyword>
<evidence type="ECO:0000313" key="31">
    <source>
        <dbReference type="Proteomes" id="UP000002280"/>
    </source>
</evidence>
<evidence type="ECO:0000256" key="9">
    <source>
        <dbReference type="ARBA" id="ARBA00022990"/>
    </source>
</evidence>
<comment type="similarity">
    <text evidence="6">Belongs to the thioesterase PaaI family.</text>
</comment>
<comment type="catalytic activity">
    <reaction evidence="17">
        <text>hexadecanoyl-CoA + H2O = hexadecanoate + CoA + H(+)</text>
        <dbReference type="Rhea" id="RHEA:16645"/>
        <dbReference type="ChEBI" id="CHEBI:7896"/>
        <dbReference type="ChEBI" id="CHEBI:15377"/>
        <dbReference type="ChEBI" id="CHEBI:15378"/>
        <dbReference type="ChEBI" id="CHEBI:57287"/>
        <dbReference type="ChEBI" id="CHEBI:57379"/>
        <dbReference type="EC" id="3.1.2.2"/>
    </reaction>
    <physiologicalReaction direction="left-to-right" evidence="17">
        <dbReference type="Rhea" id="RHEA:16646"/>
    </physiologicalReaction>
</comment>
<dbReference type="GO" id="GO:0047617">
    <property type="term" value="F:fatty acyl-CoA hydrolase activity"/>
    <property type="evidence" value="ECO:0000318"/>
    <property type="project" value="GO_Central"/>
</dbReference>
<evidence type="ECO:0000256" key="1">
    <source>
        <dbReference type="ARBA" id="ARBA00000295"/>
    </source>
</evidence>
<comment type="catalytic activity">
    <reaction evidence="19">
        <text>dodecanoyl-CoA + H2O = dodecanoate + CoA + H(+)</text>
        <dbReference type="Rhea" id="RHEA:30135"/>
        <dbReference type="ChEBI" id="CHEBI:15377"/>
        <dbReference type="ChEBI" id="CHEBI:15378"/>
        <dbReference type="ChEBI" id="CHEBI:18262"/>
        <dbReference type="ChEBI" id="CHEBI:57287"/>
        <dbReference type="ChEBI" id="CHEBI:57375"/>
    </reaction>
    <physiologicalReaction direction="left-to-right" evidence="19">
        <dbReference type="Rhea" id="RHEA:30136"/>
    </physiologicalReaction>
</comment>
<dbReference type="AlphaFoldDB" id="A0A5F8HCZ3"/>
<evidence type="ECO:0000256" key="10">
    <source>
        <dbReference type="ARBA" id="ARBA00023098"/>
    </source>
</evidence>
<reference evidence="30" key="3">
    <citation type="submission" date="2025-09" db="UniProtKB">
        <authorList>
            <consortium name="Ensembl"/>
        </authorList>
    </citation>
    <scope>IDENTIFICATION</scope>
</reference>
<reference evidence="30" key="2">
    <citation type="submission" date="2025-08" db="UniProtKB">
        <authorList>
            <consortium name="Ensembl"/>
        </authorList>
    </citation>
    <scope>IDENTIFICATION</scope>
</reference>
<comment type="catalytic activity">
    <reaction evidence="16">
        <text>octanoyl-CoA + H2O = octanoate + CoA + H(+)</text>
        <dbReference type="Rhea" id="RHEA:30143"/>
        <dbReference type="ChEBI" id="CHEBI:15377"/>
        <dbReference type="ChEBI" id="CHEBI:15378"/>
        <dbReference type="ChEBI" id="CHEBI:25646"/>
        <dbReference type="ChEBI" id="CHEBI:57287"/>
        <dbReference type="ChEBI" id="CHEBI:57386"/>
    </reaction>
    <physiologicalReaction direction="left-to-right" evidence="16">
        <dbReference type="Rhea" id="RHEA:30144"/>
    </physiologicalReaction>
</comment>
<dbReference type="Gene3D" id="3.10.129.10">
    <property type="entry name" value="Hotdog Thioesterase"/>
    <property type="match status" value="1"/>
</dbReference>
<dbReference type="PANTHER" id="PTHR21660">
    <property type="entry name" value="THIOESTERASE SUPERFAMILY MEMBER-RELATED"/>
    <property type="match status" value="1"/>
</dbReference>
<dbReference type="Proteomes" id="UP000002280">
    <property type="component" value="Chromosome 3"/>
</dbReference>
<evidence type="ECO:0000256" key="4">
    <source>
        <dbReference type="ARBA" id="ARBA00004186"/>
    </source>
</evidence>
<keyword evidence="11" id="KW-0496">Mitochondrion</keyword>
<keyword evidence="13" id="KW-0539">Nucleus</keyword>
<dbReference type="GO" id="GO:0005819">
    <property type="term" value="C:spindle"/>
    <property type="evidence" value="ECO:0007669"/>
    <property type="project" value="UniProtKB-SubCell"/>
</dbReference>
<dbReference type="PANTHER" id="PTHR21660:SF1">
    <property type="entry name" value="ACYL-COENZYME A THIOESTERASE 13"/>
    <property type="match status" value="1"/>
</dbReference>
<evidence type="ECO:0000256" key="17">
    <source>
        <dbReference type="ARBA" id="ARBA00047734"/>
    </source>
</evidence>
<keyword evidence="31" id="KW-1185">Reference proteome</keyword>
<dbReference type="GO" id="GO:0005829">
    <property type="term" value="C:cytosol"/>
    <property type="evidence" value="ECO:0007669"/>
    <property type="project" value="UniProtKB-SubCell"/>
</dbReference>
<evidence type="ECO:0000256" key="2">
    <source>
        <dbReference type="ARBA" id="ARBA00004123"/>
    </source>
</evidence>
<dbReference type="KEGG" id="mdo:100024168"/>
<evidence type="ECO:0000256" key="16">
    <source>
        <dbReference type="ARBA" id="ARBA00047588"/>
    </source>
</evidence>
<reference evidence="30 31" key="1">
    <citation type="journal article" date="2007" name="Nature">
        <title>Genome of the marsupial Monodelphis domestica reveals innovation in non-coding sequences.</title>
        <authorList>
            <person name="Mikkelsen T.S."/>
            <person name="Wakefield M.J."/>
            <person name="Aken B."/>
            <person name="Amemiya C.T."/>
            <person name="Chang J.L."/>
            <person name="Duke S."/>
            <person name="Garber M."/>
            <person name="Gentles A.J."/>
            <person name="Goodstadt L."/>
            <person name="Heger A."/>
            <person name="Jurka J."/>
            <person name="Kamal M."/>
            <person name="Mauceli E."/>
            <person name="Searle S.M."/>
            <person name="Sharpe T."/>
            <person name="Baker M.L."/>
            <person name="Batzer M.A."/>
            <person name="Benos P.V."/>
            <person name="Belov K."/>
            <person name="Clamp M."/>
            <person name="Cook A."/>
            <person name="Cuff J."/>
            <person name="Das R."/>
            <person name="Davidow L."/>
            <person name="Deakin J.E."/>
            <person name="Fazzari M.J."/>
            <person name="Glass J.L."/>
            <person name="Grabherr M."/>
            <person name="Greally J.M."/>
            <person name="Gu W."/>
            <person name="Hore T.A."/>
            <person name="Huttley G.A."/>
            <person name="Kleber M."/>
            <person name="Jirtle R.L."/>
            <person name="Koina E."/>
            <person name="Lee J.T."/>
            <person name="Mahony S."/>
            <person name="Marra M.A."/>
            <person name="Miller R.D."/>
            <person name="Nicholls R.D."/>
            <person name="Oda M."/>
            <person name="Papenfuss A.T."/>
            <person name="Parra Z.E."/>
            <person name="Pollock D.D."/>
            <person name="Ray D.A."/>
            <person name="Schein J.E."/>
            <person name="Speed T.P."/>
            <person name="Thompson K."/>
            <person name="VandeBerg J.L."/>
            <person name="Wade C.M."/>
            <person name="Walker J.A."/>
            <person name="Waters P.D."/>
            <person name="Webber C."/>
            <person name="Weidman J.R."/>
            <person name="Xie X."/>
            <person name="Zody M.C."/>
            <person name="Baldwin J."/>
            <person name="Abdouelleil A."/>
            <person name="Abdulkadir J."/>
            <person name="Abebe A."/>
            <person name="Abera B."/>
            <person name="Abreu J."/>
            <person name="Acer S.C."/>
            <person name="Aftuck L."/>
            <person name="Alexander A."/>
            <person name="An P."/>
            <person name="Anderson E."/>
            <person name="Anderson S."/>
            <person name="Arachi H."/>
            <person name="Azer M."/>
            <person name="Bachantsang P."/>
            <person name="Barry A."/>
            <person name="Bayul T."/>
            <person name="Berlin A."/>
            <person name="Bessette D."/>
            <person name="Bloom T."/>
            <person name="Bloom T."/>
            <person name="Boguslavskiy L."/>
            <person name="Bonnet C."/>
            <person name="Boukhgalter B."/>
            <person name="Bourzgui I."/>
            <person name="Brown A."/>
            <person name="Cahill P."/>
            <person name="Channer S."/>
            <person name="Cheshatsang Y."/>
            <person name="Chuda L."/>
            <person name="Citroen M."/>
            <person name="Collymore A."/>
            <person name="Cooke P."/>
            <person name="Costello M."/>
            <person name="D'Aco K."/>
            <person name="Daza R."/>
            <person name="De Haan G."/>
            <person name="DeGray S."/>
            <person name="DeMaso C."/>
            <person name="Dhargay N."/>
            <person name="Dooley K."/>
            <person name="Dooley E."/>
            <person name="Doricent M."/>
            <person name="Dorje P."/>
            <person name="Dorjee K."/>
            <person name="Dupes A."/>
            <person name="Elong R."/>
            <person name="Falk J."/>
            <person name="Farina A."/>
            <person name="Faro S."/>
            <person name="Ferguson D."/>
            <person name="Fisher S."/>
            <person name="Foley C.D."/>
            <person name="Franke A."/>
            <person name="Friedrich D."/>
            <person name="Gadbois L."/>
            <person name="Gearin G."/>
            <person name="Gearin C.R."/>
            <person name="Giannoukos G."/>
            <person name="Goode T."/>
            <person name="Graham J."/>
            <person name="Grandbois E."/>
            <person name="Grewal S."/>
            <person name="Gyaltsen K."/>
            <person name="Hafez N."/>
            <person name="Hagos B."/>
            <person name="Hall J."/>
            <person name="Henson C."/>
            <person name="Hollinger A."/>
            <person name="Honan T."/>
            <person name="Huard M.D."/>
            <person name="Hughes L."/>
            <person name="Hurhula B."/>
            <person name="Husby M.E."/>
            <person name="Kamat A."/>
            <person name="Kanga B."/>
            <person name="Kashin S."/>
            <person name="Khazanovich D."/>
            <person name="Kisner P."/>
            <person name="Lance K."/>
            <person name="Lara M."/>
            <person name="Lee W."/>
            <person name="Lennon N."/>
            <person name="Letendre F."/>
            <person name="LeVine R."/>
            <person name="Lipovsky A."/>
            <person name="Liu X."/>
            <person name="Liu J."/>
            <person name="Liu S."/>
            <person name="Lokyitsang T."/>
            <person name="Lokyitsang Y."/>
            <person name="Lubonja R."/>
            <person name="Lui A."/>
            <person name="MacDonald P."/>
            <person name="Magnisalis V."/>
            <person name="Maru K."/>
            <person name="Matthews C."/>
            <person name="McCusker W."/>
            <person name="McDonough S."/>
            <person name="Mehta T."/>
            <person name="Meldrim J."/>
            <person name="Meneus L."/>
            <person name="Mihai O."/>
            <person name="Mihalev A."/>
            <person name="Mihova T."/>
            <person name="Mittelman R."/>
            <person name="Mlenga V."/>
            <person name="Montmayeur A."/>
            <person name="Mulrain L."/>
            <person name="Navidi A."/>
            <person name="Naylor J."/>
            <person name="Negash T."/>
            <person name="Nguyen T."/>
            <person name="Nguyen N."/>
            <person name="Nicol R."/>
            <person name="Norbu C."/>
            <person name="Norbu N."/>
            <person name="Novod N."/>
            <person name="O'Neill B."/>
            <person name="Osman S."/>
            <person name="Markiewicz E."/>
            <person name="Oyono O.L."/>
            <person name="Patti C."/>
            <person name="Phunkhang P."/>
            <person name="Pierre F."/>
            <person name="Priest M."/>
            <person name="Raghuraman S."/>
            <person name="Rege F."/>
            <person name="Reyes R."/>
            <person name="Rise C."/>
            <person name="Rogov P."/>
            <person name="Ross K."/>
            <person name="Ryan E."/>
            <person name="Settipalli S."/>
            <person name="Shea T."/>
            <person name="Sherpa N."/>
            <person name="Shi L."/>
            <person name="Shih D."/>
            <person name="Sparrow T."/>
            <person name="Spaulding J."/>
            <person name="Stalker J."/>
            <person name="Stange-Thomann N."/>
            <person name="Stavropoulos S."/>
            <person name="Stone C."/>
            <person name="Strader C."/>
            <person name="Tesfaye S."/>
            <person name="Thomson T."/>
            <person name="Thoulutsang Y."/>
            <person name="Thoulutsang D."/>
            <person name="Topham K."/>
            <person name="Topping I."/>
            <person name="Tsamla T."/>
            <person name="Vassiliev H."/>
            <person name="Vo A."/>
            <person name="Wangchuk T."/>
            <person name="Wangdi T."/>
            <person name="Weiand M."/>
            <person name="Wilkinson J."/>
            <person name="Wilson A."/>
            <person name="Yadav S."/>
            <person name="Young G."/>
            <person name="Yu Q."/>
            <person name="Zembek L."/>
            <person name="Zhong D."/>
            <person name="Zimmer A."/>
            <person name="Zwirko Z."/>
            <person name="Jaffe D.B."/>
            <person name="Alvarez P."/>
            <person name="Brockman W."/>
            <person name="Butler J."/>
            <person name="Chin C."/>
            <person name="Gnerre S."/>
            <person name="MacCallum I."/>
            <person name="Graves J.A."/>
            <person name="Ponting C.P."/>
            <person name="Breen M."/>
            <person name="Samollow P.B."/>
            <person name="Lander E.S."/>
            <person name="Lindblad-Toh K."/>
        </authorList>
    </citation>
    <scope>NUCLEOTIDE SEQUENCE [LARGE SCALE GENOMIC DNA]</scope>
</reference>
<dbReference type="InterPro" id="IPR006683">
    <property type="entry name" value="Thioestr_dom"/>
</dbReference>
<evidence type="ECO:0000256" key="12">
    <source>
        <dbReference type="ARBA" id="ARBA00023212"/>
    </source>
</evidence>
<dbReference type="InterPro" id="IPR039298">
    <property type="entry name" value="ACOT13"/>
</dbReference>
<dbReference type="InParanoid" id="A0A5F8HCZ3"/>
<keyword evidence="7" id="KW-0963">Cytoplasm</keyword>
<dbReference type="OMA" id="RDKVMVS"/>
<evidence type="ECO:0000256" key="15">
    <source>
        <dbReference type="ARBA" id="ARBA00038848"/>
    </source>
</evidence>
<evidence type="ECO:0000256" key="26">
    <source>
        <dbReference type="ARBA" id="ARBA00075657"/>
    </source>
</evidence>
<dbReference type="OrthoDB" id="46529at2759"/>
<feature type="domain" description="Thioesterase" evidence="29">
    <location>
        <begin position="58"/>
        <end position="129"/>
    </location>
</feature>
<name>A0A5F8HCZ3_MONDO</name>
<dbReference type="FunFam" id="3.10.129.10:FF:000021">
    <property type="entry name" value="Acyl-coenzyme A thioesterase 13"/>
    <property type="match status" value="1"/>
</dbReference>
<evidence type="ECO:0000256" key="5">
    <source>
        <dbReference type="ARBA" id="ARBA00004514"/>
    </source>
</evidence>
<dbReference type="GeneID" id="100024168"/>